<dbReference type="OrthoDB" id="1912459at2759"/>
<dbReference type="PANTHER" id="PTHR33137">
    <property type="entry name" value="MEDIATOR OF RNA POLYMERASE II TRANSCRIPTION SUBUNIT 15A-RELATED"/>
    <property type="match status" value="1"/>
</dbReference>
<dbReference type="Proteomes" id="UP000467841">
    <property type="component" value="Unassembled WGS sequence"/>
</dbReference>
<evidence type="ECO:0000313" key="2">
    <source>
        <dbReference type="EMBL" id="CAA7026067.1"/>
    </source>
</evidence>
<evidence type="ECO:0000256" key="1">
    <source>
        <dbReference type="SAM" id="Coils"/>
    </source>
</evidence>
<evidence type="ECO:0008006" key="4">
    <source>
        <dbReference type="Google" id="ProtNLM"/>
    </source>
</evidence>
<dbReference type="GO" id="GO:0031490">
    <property type="term" value="F:chromatin DNA binding"/>
    <property type="evidence" value="ECO:0007669"/>
    <property type="project" value="InterPro"/>
</dbReference>
<dbReference type="AlphaFoldDB" id="A0A6D2I876"/>
<feature type="coiled-coil region" evidence="1">
    <location>
        <begin position="19"/>
        <end position="46"/>
    </location>
</feature>
<name>A0A6D2I876_9BRAS</name>
<dbReference type="GO" id="GO:0003713">
    <property type="term" value="F:transcription coactivator activity"/>
    <property type="evidence" value="ECO:0007669"/>
    <property type="project" value="InterPro"/>
</dbReference>
<evidence type="ECO:0000313" key="3">
    <source>
        <dbReference type="Proteomes" id="UP000467841"/>
    </source>
</evidence>
<dbReference type="PANTHER" id="PTHR33137:SF4">
    <property type="entry name" value="MEDIATOR OF RNA POLYMERASE II TRANSCRIPTION SUBUNIT 15A-RELATED"/>
    <property type="match status" value="1"/>
</dbReference>
<accession>A0A6D2I876</accession>
<proteinExistence type="predicted"/>
<organism evidence="2 3">
    <name type="scientific">Microthlaspi erraticum</name>
    <dbReference type="NCBI Taxonomy" id="1685480"/>
    <lineage>
        <taxon>Eukaryota</taxon>
        <taxon>Viridiplantae</taxon>
        <taxon>Streptophyta</taxon>
        <taxon>Embryophyta</taxon>
        <taxon>Tracheophyta</taxon>
        <taxon>Spermatophyta</taxon>
        <taxon>Magnoliopsida</taxon>
        <taxon>eudicotyledons</taxon>
        <taxon>Gunneridae</taxon>
        <taxon>Pentapetalae</taxon>
        <taxon>rosids</taxon>
        <taxon>malvids</taxon>
        <taxon>Brassicales</taxon>
        <taxon>Brassicaceae</taxon>
        <taxon>Coluteocarpeae</taxon>
        <taxon>Microthlaspi</taxon>
    </lineage>
</organism>
<dbReference type="InterPro" id="IPR044661">
    <property type="entry name" value="MED15a/b/c-like"/>
</dbReference>
<keyword evidence="1" id="KW-0175">Coiled coil</keyword>
<dbReference type="EMBL" id="CACVBM020001048">
    <property type="protein sequence ID" value="CAA7026067.1"/>
    <property type="molecule type" value="Genomic_DNA"/>
</dbReference>
<reference evidence="2" key="1">
    <citation type="submission" date="2020-01" db="EMBL/GenBank/DDBJ databases">
        <authorList>
            <person name="Mishra B."/>
        </authorList>
    </citation>
    <scope>NUCLEOTIDE SEQUENCE [LARGE SCALE GENOMIC DNA]</scope>
</reference>
<protein>
    <recommendedName>
        <fullName evidence="4">Mediator complex subunit 15 KIX domain-containing protein</fullName>
    </recommendedName>
</protein>
<keyword evidence="3" id="KW-1185">Reference proteome</keyword>
<comment type="caution">
    <text evidence="2">The sequence shown here is derived from an EMBL/GenBank/DDBJ whole genome shotgun (WGS) entry which is preliminary data.</text>
</comment>
<sequence>MEDGCYTKDFFTLEKMKSELELRKRVADLEEENRSIKQRLERIEMMFWQQQQQFMSIHQQPMVFQGHAPRLQQHQQPYLVQKDVQQQRLQAVGSLLPPQNVTHQSQRTLPEMPSTLVDAMGNVNGGDWQELVFQKINSMKEMYLADLTEIHRKVTAKFQLDSLPDQQRSERFEKLKKFKEMMERMLQFLFVSKRDITPELRDKVDYYETQIIGFLNMHRPRKAQEQK</sequence>
<gene>
    <name evidence="2" type="ORF">MERR_LOCUS13302</name>
</gene>